<dbReference type="InterPro" id="IPR027470">
    <property type="entry name" value="Cation_efflux_CTD"/>
</dbReference>
<proteinExistence type="inferred from homology"/>
<feature type="transmembrane region" description="Helical" evidence="9">
    <location>
        <begin position="162"/>
        <end position="181"/>
    </location>
</feature>
<feature type="domain" description="Cation efflux protein cytoplasmic" evidence="11">
    <location>
        <begin position="336"/>
        <end position="381"/>
    </location>
</feature>
<feature type="transmembrane region" description="Helical" evidence="9">
    <location>
        <begin position="302"/>
        <end position="322"/>
    </location>
</feature>
<dbReference type="VEuPathDB" id="GiardiaDB:QR46_3548"/>
<dbReference type="GO" id="GO:0016020">
    <property type="term" value="C:membrane"/>
    <property type="evidence" value="ECO:0007669"/>
    <property type="project" value="UniProtKB-SubCell"/>
</dbReference>
<dbReference type="InterPro" id="IPR058533">
    <property type="entry name" value="Cation_efflux_TM"/>
</dbReference>
<evidence type="ECO:0000256" key="8">
    <source>
        <dbReference type="SAM" id="MobiDB-lite"/>
    </source>
</evidence>
<keyword evidence="3" id="KW-0813">Transport</keyword>
<dbReference type="NCBIfam" id="TIGR01297">
    <property type="entry name" value="CDF"/>
    <property type="match status" value="1"/>
</dbReference>
<evidence type="ECO:0000313" key="12">
    <source>
        <dbReference type="EMBL" id="ESU39830.1"/>
    </source>
</evidence>
<gene>
    <name evidence="12" type="ORF">DHA2_151382</name>
</gene>
<evidence type="ECO:0000259" key="11">
    <source>
        <dbReference type="Pfam" id="PF16916"/>
    </source>
</evidence>
<evidence type="ECO:0000256" key="1">
    <source>
        <dbReference type="ARBA" id="ARBA00004141"/>
    </source>
</evidence>
<dbReference type="VEuPathDB" id="GiardiaDB:GL50581_638"/>
<evidence type="ECO:0000256" key="3">
    <source>
        <dbReference type="ARBA" id="ARBA00022448"/>
    </source>
</evidence>
<dbReference type="GO" id="GO:0006882">
    <property type="term" value="P:intracellular zinc ion homeostasis"/>
    <property type="evidence" value="ECO:0007669"/>
    <property type="project" value="TreeGrafter"/>
</dbReference>
<dbReference type="InterPro" id="IPR002524">
    <property type="entry name" value="Cation_efflux"/>
</dbReference>
<feature type="transmembrane region" description="Helical" evidence="9">
    <location>
        <begin position="270"/>
        <end position="290"/>
    </location>
</feature>
<name>V6TS30_GIAIN</name>
<dbReference type="GO" id="GO:0005385">
    <property type="term" value="F:zinc ion transmembrane transporter activity"/>
    <property type="evidence" value="ECO:0007669"/>
    <property type="project" value="TreeGrafter"/>
</dbReference>
<dbReference type="Gene3D" id="1.20.1510.10">
    <property type="entry name" value="Cation efflux protein transmembrane domain"/>
    <property type="match status" value="1"/>
</dbReference>
<evidence type="ECO:0000313" key="13">
    <source>
        <dbReference type="Proteomes" id="UP000018320"/>
    </source>
</evidence>
<feature type="compositionally biased region" description="Basic and acidic residues" evidence="8">
    <location>
        <begin position="190"/>
        <end position="214"/>
    </location>
</feature>
<keyword evidence="7 9" id="KW-0472">Membrane</keyword>
<dbReference type="PANTHER" id="PTHR45820">
    <property type="entry name" value="FI23527P1"/>
    <property type="match status" value="1"/>
</dbReference>
<evidence type="ECO:0000256" key="2">
    <source>
        <dbReference type="ARBA" id="ARBA00008873"/>
    </source>
</evidence>
<dbReference type="InterPro" id="IPR036837">
    <property type="entry name" value="Cation_efflux_CTD_sf"/>
</dbReference>
<dbReference type="Proteomes" id="UP000018320">
    <property type="component" value="Unassembled WGS sequence"/>
</dbReference>
<keyword evidence="6 9" id="KW-1133">Transmembrane helix</keyword>
<dbReference type="Pfam" id="PF16916">
    <property type="entry name" value="ZT_dimer"/>
    <property type="match status" value="1"/>
</dbReference>
<protein>
    <submittedName>
        <fullName evidence="12">Transporter, Co/Zn/Cd efflux system component</fullName>
    </submittedName>
</protein>
<reference evidence="13" key="1">
    <citation type="submission" date="2012-02" db="EMBL/GenBank/DDBJ databases">
        <title>Genome sequencing of Giardia lamblia Genotypes A2 and B isolates (DH and GS) and comparative analysis with the genomes of Genotypes A1 and E (WB and Pig).</title>
        <authorList>
            <person name="Adam R."/>
            <person name="Dahlstrom E."/>
            <person name="Martens C."/>
            <person name="Bruno D."/>
            <person name="Barbian K."/>
            <person name="Porcella S.F."/>
            <person name="Nash T."/>
        </authorList>
    </citation>
    <scope>NUCLEOTIDE SEQUENCE</scope>
    <source>
        <strain evidence="13">DH</strain>
    </source>
</reference>
<evidence type="ECO:0000259" key="10">
    <source>
        <dbReference type="Pfam" id="PF01545"/>
    </source>
</evidence>
<evidence type="ECO:0000256" key="9">
    <source>
        <dbReference type="SAM" id="Phobius"/>
    </source>
</evidence>
<dbReference type="VEuPathDB" id="GiardiaDB:GL50803_0013204"/>
<feature type="transmembrane region" description="Helical" evidence="9">
    <location>
        <begin position="128"/>
        <end position="150"/>
    </location>
</feature>
<sequence>MHIIRNPLKSNLLVPTQSAQKSREILKVFMSPECQSTSEDLINQEYIRPKDSRTGRLIAMLVMVFLYMLAELIVGIVGNSLTLVGDAFHMLSDLLSLVIGLISLVLGRKQASAQATFGYKRSETIGGFFNASFLLSTAFFLVTEAVQKLITAEGVDLNHIDLVLGVAIGGLVVNIAGLFIFHEHGNAHGHDHAHAHDTGCQDHHESGHPDHSDGNSESSLGSHALASTVQVVSTALTPESTTLLLNGAQKRRKRGHRGPKKQRNIAMHGVFLHVLGDLMGSVVAIVSALVQKFVTHPLAHLVDPMTTMLMVIIIVCAAVPLLKSTIRILLQAIPEGLSLDVLKKRVLDVDGVLGVHDLHVWTFTDETVIGHCHVVVCNPSGAIDRTRHCQIMKDVKSVFHSLEVHNITIEIEYVSPDEEIASNVCFSSYGCLSQQKRCCNYSVKIVS</sequence>
<feature type="transmembrane region" description="Helical" evidence="9">
    <location>
        <begin position="87"/>
        <end position="107"/>
    </location>
</feature>
<evidence type="ECO:0000256" key="4">
    <source>
        <dbReference type="ARBA" id="ARBA00022692"/>
    </source>
</evidence>
<dbReference type="Pfam" id="PF01545">
    <property type="entry name" value="Cation_efflux"/>
    <property type="match status" value="1"/>
</dbReference>
<dbReference type="SUPFAM" id="SSF160240">
    <property type="entry name" value="Cation efflux protein cytoplasmic domain-like"/>
    <property type="match status" value="1"/>
</dbReference>
<dbReference type="AlphaFoldDB" id="V6TS30"/>
<dbReference type="PANTHER" id="PTHR45820:SF4">
    <property type="entry name" value="ZINC TRANSPORTER 63C, ISOFORM F"/>
    <property type="match status" value="1"/>
</dbReference>
<dbReference type="SUPFAM" id="SSF161111">
    <property type="entry name" value="Cation efflux protein transmembrane domain-like"/>
    <property type="match status" value="1"/>
</dbReference>
<dbReference type="VEuPathDB" id="GiardiaDB:DHA2_151382"/>
<feature type="transmembrane region" description="Helical" evidence="9">
    <location>
        <begin position="57"/>
        <end position="81"/>
    </location>
</feature>
<evidence type="ECO:0000256" key="5">
    <source>
        <dbReference type="ARBA" id="ARBA00022833"/>
    </source>
</evidence>
<comment type="caution">
    <text evidence="12">The sequence shown here is derived from an EMBL/GenBank/DDBJ whole genome shotgun (WGS) entry which is preliminary data.</text>
</comment>
<dbReference type="InterPro" id="IPR027469">
    <property type="entry name" value="Cation_efflux_TMD_sf"/>
</dbReference>
<keyword evidence="4 9" id="KW-0812">Transmembrane</keyword>
<dbReference type="EMBL" id="AHGT01000001">
    <property type="protein sequence ID" value="ESU39830.1"/>
    <property type="molecule type" value="Genomic_DNA"/>
</dbReference>
<evidence type="ECO:0000256" key="6">
    <source>
        <dbReference type="ARBA" id="ARBA00022989"/>
    </source>
</evidence>
<keyword evidence="5" id="KW-0862">Zinc</keyword>
<feature type="domain" description="Cation efflux protein transmembrane" evidence="10">
    <location>
        <begin position="57"/>
        <end position="330"/>
    </location>
</feature>
<reference evidence="12 13" key="2">
    <citation type="journal article" date="2013" name="Genome Biol. Evol.">
        <title>Genome sequencing of Giardia lamblia genotypes A2 and B isolates (DH and GS) and comparative analysis with the genomes of genotypes A1 and E (WB and Pig).</title>
        <authorList>
            <person name="Adam R.D."/>
            <person name="Dahlstrom E.W."/>
            <person name="Martens C.A."/>
            <person name="Bruno D.P."/>
            <person name="Barbian K.D."/>
            <person name="Ricklefs S.M."/>
            <person name="Hernandez M.M."/>
            <person name="Narla N.P."/>
            <person name="Patel R.B."/>
            <person name="Porcella S.F."/>
            <person name="Nash T.E."/>
        </authorList>
    </citation>
    <scope>NUCLEOTIDE SEQUENCE [LARGE SCALE GENOMIC DNA]</scope>
    <source>
        <strain evidence="12 13">DH</strain>
    </source>
</reference>
<organism evidence="12 13">
    <name type="scientific">Giardia intestinalis</name>
    <name type="common">Giardia lamblia</name>
    <dbReference type="NCBI Taxonomy" id="5741"/>
    <lineage>
        <taxon>Eukaryota</taxon>
        <taxon>Metamonada</taxon>
        <taxon>Diplomonadida</taxon>
        <taxon>Hexamitidae</taxon>
        <taxon>Giardiinae</taxon>
        <taxon>Giardia</taxon>
    </lineage>
</organism>
<comment type="similarity">
    <text evidence="2">Belongs to the cation diffusion facilitator (CDF) transporter (TC 2.A.4) family. SLC30A subfamily.</text>
</comment>
<feature type="region of interest" description="Disordered" evidence="8">
    <location>
        <begin position="190"/>
        <end position="220"/>
    </location>
</feature>
<evidence type="ECO:0000256" key="7">
    <source>
        <dbReference type="ARBA" id="ARBA00023136"/>
    </source>
</evidence>
<accession>V6TS30</accession>
<comment type="subcellular location">
    <subcellularLocation>
        <location evidence="1">Membrane</location>
        <topology evidence="1">Multi-pass membrane protein</topology>
    </subcellularLocation>
</comment>